<keyword evidence="8" id="KW-1185">Reference proteome</keyword>
<feature type="region of interest" description="Disordered" evidence="4">
    <location>
        <begin position="76"/>
        <end position="103"/>
    </location>
</feature>
<dbReference type="GO" id="GO:0016787">
    <property type="term" value="F:hydrolase activity"/>
    <property type="evidence" value="ECO:0007669"/>
    <property type="project" value="UniProtKB-KW"/>
</dbReference>
<dbReference type="InterPro" id="IPR000330">
    <property type="entry name" value="SNF2_N"/>
</dbReference>
<dbReference type="SMART" id="SM00490">
    <property type="entry name" value="HELICc"/>
    <property type="match status" value="1"/>
</dbReference>
<dbReference type="PROSITE" id="PS51192">
    <property type="entry name" value="HELICASE_ATP_BIND_1"/>
    <property type="match status" value="1"/>
</dbReference>
<evidence type="ECO:0000256" key="1">
    <source>
        <dbReference type="ARBA" id="ARBA00022741"/>
    </source>
</evidence>
<feature type="region of interest" description="Disordered" evidence="4">
    <location>
        <begin position="400"/>
        <end position="425"/>
    </location>
</feature>
<dbReference type="Pfam" id="PF00271">
    <property type="entry name" value="Helicase_C"/>
    <property type="match status" value="1"/>
</dbReference>
<feature type="region of interest" description="Disordered" evidence="4">
    <location>
        <begin position="1094"/>
        <end position="1186"/>
    </location>
</feature>
<dbReference type="SMART" id="SM00487">
    <property type="entry name" value="DEXDc"/>
    <property type="match status" value="1"/>
</dbReference>
<name>A0A1C1CXN5_9EURO</name>
<evidence type="ECO:0000256" key="2">
    <source>
        <dbReference type="ARBA" id="ARBA00022801"/>
    </source>
</evidence>
<evidence type="ECO:0000259" key="5">
    <source>
        <dbReference type="PROSITE" id="PS51192"/>
    </source>
</evidence>
<dbReference type="OrthoDB" id="423559at2759"/>
<keyword evidence="1" id="KW-0547">Nucleotide-binding</keyword>
<sequence length="1186" mass="132210">MPPRPGTEASDLRGLSFEELRRRSTSNSSPAEIARERVREYHTTSPAGGIEVSRSSDALVKNHFVAPDNGICCAQSSLPLPASSPPPPHDLEPGSGVYRPTFPFFGRPFQPQVTPESSLSAPPLSVDFTFALPVEMVREHQPARNPLGPAMGNSQPPPEPQDNDKKTGTTEIPASRPLYPSLQNAFPDQPQFGRPSMPGASPQPYSRTQPLVRPNSSAPRQVSGSQPRDKYSNLFVSAKNPSQRPELHKPKATADPLQAFKSSQTATQPTSLTSSRPGSRDSDLYEITKPANLPSWQPKPFVPPTFSSHQPPNQFFRPQNVVDLTRDLPVPHRTTYPSNDSYQFDRFEATDPFTYMDSTKANEEIKALLEGALEDEEDIPRTRRRKKQLDDRLEDLANKVKNLGVTSEDKTDDPGQEKVDEEDDGTVEGLKVKLLPHQIDGVDWMVNKETGKNPTKGGILADDMGLGKTIQSIALILSNPKPSGEEVAGAKRKFPEGVVKGTLVVAPLALIKQWEGEIKDRVEEDHALRICVHHGPQRAKSSKDLKKYDVVITTYQTLSSEHGGCSESLRVGCFGVHWYRVMLDEAHSIKNRNAKATKAACALDAVYRWCLTGTPMQNNLDELQSLVHFLRIKPYSELEHWRENITRPMNNGKAGLAFRRLKLILKSFMKRRTKDILKQDNQPKDGRTRGKNEGKDPGFKIVARTVETVEAEFSPSEQEFYNRLESRTDRSLEMMMAGNKMSYASALVLLMRLRQACNHPKLTGSDLSTETDAASGSQTPSRRKASVEDDMDSIANMLGGLSVETKKCDMCLTELTAGEAAKGAIRCVECQEDLDKQNDQVKTVMKKKKEKRRKSEVKTIKKQRKVARRVVLDSDDEDDAETPEDDEDVSSLSGEDEDEDEDDDYASSDESDTSQPTIMQSTKIRHLLHLLKEDSHTHKYIVFSFFTSMLDLIEPFMKASRIRYVRYDGKMRNDAREAALHALRTDPSTRVLLCSLRAGSLGLNLTAASRVVILEPFWNPFVEEQAIDRVHRLNQTEDVKVYKMTIKGTVEERILDLQEKKRELARQTIEGQAGKKKALGLSLQDMMRLFRRDAEDETPVDVEQVGKGRSKGLLERRGDIPTTNPSSGAGSSQTTNTSLGPNGEDRGHAHAPRRGAGGGGWSSNKPRVSGEANKRNENPVFGRRWD</sequence>
<reference evidence="8" key="1">
    <citation type="submission" date="2015-07" db="EMBL/GenBank/DDBJ databases">
        <authorList>
            <person name="Teixeira M.M."/>
            <person name="Souza R.C."/>
            <person name="Almeida L.G."/>
            <person name="Vicente V.A."/>
            <person name="de Hoog S."/>
            <person name="Bocca A.L."/>
            <person name="de Almeida S.R."/>
            <person name="Vasconcelos A.T."/>
            <person name="Felipe M.S."/>
        </authorList>
    </citation>
    <scope>NUCLEOTIDE SEQUENCE [LARGE SCALE GENOMIC DNA]</scope>
    <source>
        <strain evidence="8">KSF</strain>
    </source>
</reference>
<dbReference type="CDD" id="cd18793">
    <property type="entry name" value="SF2_C_SNF"/>
    <property type="match status" value="1"/>
</dbReference>
<feature type="region of interest" description="Disordered" evidence="4">
    <location>
        <begin position="137"/>
        <end position="316"/>
    </location>
</feature>
<evidence type="ECO:0000256" key="3">
    <source>
        <dbReference type="ARBA" id="ARBA00022840"/>
    </source>
</evidence>
<dbReference type="eggNOG" id="KOG1001">
    <property type="taxonomic scope" value="Eukaryota"/>
</dbReference>
<dbReference type="FunFam" id="3.40.50.10810:FF:000053">
    <property type="entry name" value="SNF2 family helicase/ATPase, putative"/>
    <property type="match status" value="1"/>
</dbReference>
<feature type="region of interest" description="Disordered" evidence="4">
    <location>
        <begin position="841"/>
        <end position="919"/>
    </location>
</feature>
<feature type="compositionally biased region" description="Polar residues" evidence="4">
    <location>
        <begin position="1121"/>
        <end position="1140"/>
    </location>
</feature>
<dbReference type="PANTHER" id="PTHR45626:SF14">
    <property type="entry name" value="ATP-DEPENDENT DNA HELICASE (EUROFUNG)"/>
    <property type="match status" value="1"/>
</dbReference>
<dbReference type="InterPro" id="IPR027417">
    <property type="entry name" value="P-loop_NTPase"/>
</dbReference>
<dbReference type="InterPro" id="IPR049730">
    <property type="entry name" value="SNF2/RAD54-like_C"/>
</dbReference>
<feature type="compositionally biased region" description="Basic and acidic residues" evidence="4">
    <location>
        <begin position="33"/>
        <end position="42"/>
    </location>
</feature>
<feature type="compositionally biased region" description="Polar residues" evidence="4">
    <location>
        <begin position="305"/>
        <end position="316"/>
    </location>
</feature>
<dbReference type="PROSITE" id="PS51194">
    <property type="entry name" value="HELICASE_CTER"/>
    <property type="match status" value="1"/>
</dbReference>
<dbReference type="InterPro" id="IPR014001">
    <property type="entry name" value="Helicase_ATP-bd"/>
</dbReference>
<feature type="compositionally biased region" description="Polar residues" evidence="4">
    <location>
        <begin position="260"/>
        <end position="277"/>
    </location>
</feature>
<feature type="region of interest" description="Disordered" evidence="4">
    <location>
        <begin position="761"/>
        <end position="789"/>
    </location>
</feature>
<evidence type="ECO:0000259" key="6">
    <source>
        <dbReference type="PROSITE" id="PS51194"/>
    </source>
</evidence>
<organism evidence="7 8">
    <name type="scientific">Cladophialophora carrionii</name>
    <dbReference type="NCBI Taxonomy" id="86049"/>
    <lineage>
        <taxon>Eukaryota</taxon>
        <taxon>Fungi</taxon>
        <taxon>Dikarya</taxon>
        <taxon>Ascomycota</taxon>
        <taxon>Pezizomycotina</taxon>
        <taxon>Eurotiomycetes</taxon>
        <taxon>Chaetothyriomycetidae</taxon>
        <taxon>Chaetothyriales</taxon>
        <taxon>Herpotrichiellaceae</taxon>
        <taxon>Cladophialophora</taxon>
    </lineage>
</organism>
<protein>
    <submittedName>
        <fullName evidence="7">SNF2 family N-terminal domain containing protein</fullName>
    </submittedName>
</protein>
<dbReference type="GO" id="GO:0008094">
    <property type="term" value="F:ATP-dependent activity, acting on DNA"/>
    <property type="evidence" value="ECO:0007669"/>
    <property type="project" value="TreeGrafter"/>
</dbReference>
<dbReference type="GO" id="GO:0006281">
    <property type="term" value="P:DNA repair"/>
    <property type="evidence" value="ECO:0007669"/>
    <property type="project" value="TreeGrafter"/>
</dbReference>
<dbReference type="Proteomes" id="UP000094526">
    <property type="component" value="Unassembled WGS sequence"/>
</dbReference>
<feature type="compositionally biased region" description="Polar residues" evidence="4">
    <location>
        <begin position="765"/>
        <end position="780"/>
    </location>
</feature>
<dbReference type="GO" id="GO:0005524">
    <property type="term" value="F:ATP binding"/>
    <property type="evidence" value="ECO:0007669"/>
    <property type="project" value="UniProtKB-KW"/>
</dbReference>
<gene>
    <name evidence="7" type="ORF">CLCR_09480</name>
</gene>
<dbReference type="InterPro" id="IPR001650">
    <property type="entry name" value="Helicase_C-like"/>
</dbReference>
<dbReference type="InterPro" id="IPR038718">
    <property type="entry name" value="SNF2-like_sf"/>
</dbReference>
<dbReference type="STRING" id="86049.A0A1C1CXN5"/>
<keyword evidence="2" id="KW-0378">Hydrolase</keyword>
<feature type="compositionally biased region" description="Polar residues" evidence="4">
    <location>
        <begin position="203"/>
        <end position="226"/>
    </location>
</feature>
<dbReference type="SUPFAM" id="SSF52540">
    <property type="entry name" value="P-loop containing nucleoside triphosphate hydrolases"/>
    <property type="match status" value="2"/>
</dbReference>
<dbReference type="InterPro" id="IPR050628">
    <property type="entry name" value="SNF2_RAD54_helicase_TF"/>
</dbReference>
<dbReference type="PANTHER" id="PTHR45626">
    <property type="entry name" value="TRANSCRIPTION TERMINATION FACTOR 2-RELATED"/>
    <property type="match status" value="1"/>
</dbReference>
<dbReference type="VEuPathDB" id="FungiDB:CLCR_09480"/>
<comment type="caution">
    <text evidence="7">The sequence shown here is derived from an EMBL/GenBank/DDBJ whole genome shotgun (WGS) entry which is preliminary data.</text>
</comment>
<dbReference type="GO" id="GO:0005634">
    <property type="term" value="C:nucleus"/>
    <property type="evidence" value="ECO:0007669"/>
    <property type="project" value="TreeGrafter"/>
</dbReference>
<dbReference type="AlphaFoldDB" id="A0A1C1CXN5"/>
<dbReference type="Gene3D" id="3.40.50.300">
    <property type="entry name" value="P-loop containing nucleotide triphosphate hydrolases"/>
    <property type="match status" value="2"/>
</dbReference>
<feature type="domain" description="Helicase ATP-binding" evidence="5">
    <location>
        <begin position="449"/>
        <end position="633"/>
    </location>
</feature>
<evidence type="ECO:0000256" key="4">
    <source>
        <dbReference type="SAM" id="MobiDB-lite"/>
    </source>
</evidence>
<dbReference type="EMBL" id="LGRB01000008">
    <property type="protein sequence ID" value="OCT53218.1"/>
    <property type="molecule type" value="Genomic_DNA"/>
</dbReference>
<feature type="compositionally biased region" description="Acidic residues" evidence="4">
    <location>
        <begin position="873"/>
        <end position="912"/>
    </location>
</feature>
<feature type="compositionally biased region" description="Basic and acidic residues" evidence="4">
    <location>
        <begin position="407"/>
        <end position="418"/>
    </location>
</feature>
<feature type="region of interest" description="Disordered" evidence="4">
    <location>
        <begin position="1"/>
        <end position="50"/>
    </location>
</feature>
<evidence type="ECO:0000313" key="7">
    <source>
        <dbReference type="EMBL" id="OCT53218.1"/>
    </source>
</evidence>
<dbReference type="Pfam" id="PF00176">
    <property type="entry name" value="SNF2-rel_dom"/>
    <property type="match status" value="1"/>
</dbReference>
<feature type="region of interest" description="Disordered" evidence="4">
    <location>
        <begin position="675"/>
        <end position="697"/>
    </location>
</feature>
<feature type="domain" description="Helicase C-terminal" evidence="6">
    <location>
        <begin position="923"/>
        <end position="1080"/>
    </location>
</feature>
<dbReference type="CDD" id="cd18008">
    <property type="entry name" value="DEXDc_SHPRH-like"/>
    <property type="match status" value="1"/>
</dbReference>
<proteinExistence type="predicted"/>
<accession>A0A1C1CXN5</accession>
<keyword evidence="3" id="KW-0067">ATP-binding</keyword>
<dbReference type="VEuPathDB" id="FungiDB:G647_00180"/>
<evidence type="ECO:0000313" key="8">
    <source>
        <dbReference type="Proteomes" id="UP000094526"/>
    </source>
</evidence>
<feature type="compositionally biased region" description="Basic residues" evidence="4">
    <location>
        <begin position="844"/>
        <end position="868"/>
    </location>
</feature>
<feature type="compositionally biased region" description="Basic and acidic residues" evidence="4">
    <location>
        <begin position="1172"/>
        <end position="1186"/>
    </location>
</feature>
<dbReference type="Gene3D" id="3.40.50.10810">
    <property type="entry name" value="Tandem AAA-ATPase domain"/>
    <property type="match status" value="1"/>
</dbReference>